<feature type="transmembrane region" description="Helical" evidence="1">
    <location>
        <begin position="189"/>
        <end position="208"/>
    </location>
</feature>
<evidence type="ECO:0000313" key="4">
    <source>
        <dbReference type="Proteomes" id="UP000008037"/>
    </source>
</evidence>
<dbReference type="Proteomes" id="UP000008037">
    <property type="component" value="Chromosome"/>
</dbReference>
<gene>
    <name evidence="3" type="ordered locus">Ngar_c18540</name>
</gene>
<dbReference type="InParanoid" id="K0IBW6"/>
<feature type="transmembrane region" description="Helical" evidence="1">
    <location>
        <begin position="159"/>
        <end position="177"/>
    </location>
</feature>
<dbReference type="InterPro" id="IPR000620">
    <property type="entry name" value="EamA_dom"/>
</dbReference>
<dbReference type="BioCyc" id="CNIT1237085:G1324-1852-MONOMER"/>
<dbReference type="HOGENOM" id="CLU_1017868_0_0_2"/>
<reference evidence="3 4" key="1">
    <citation type="journal article" date="2012" name="Environ. Microbiol.">
        <title>The genome of the ammonia-oxidizing Candidatus Nitrososphaera gargensis: insights into metabolic versatility and environmental adaptations.</title>
        <authorList>
            <person name="Spang A."/>
            <person name="Poehlein A."/>
            <person name="Offre P."/>
            <person name="Zumbragel S."/>
            <person name="Haider S."/>
            <person name="Rychlik N."/>
            <person name="Nowka B."/>
            <person name="Schmeisser C."/>
            <person name="Lebedeva E.V."/>
            <person name="Rattei T."/>
            <person name="Bohm C."/>
            <person name="Schmid M."/>
            <person name="Galushko A."/>
            <person name="Hatzenpichler R."/>
            <person name="Weinmaier T."/>
            <person name="Daniel R."/>
            <person name="Schleper C."/>
            <person name="Spieck E."/>
            <person name="Streit W."/>
            <person name="Wagner M."/>
        </authorList>
    </citation>
    <scope>NUCLEOTIDE SEQUENCE [LARGE SCALE GENOMIC DNA]</scope>
    <source>
        <strain evidence="4">Ga9.2</strain>
    </source>
</reference>
<feature type="transmembrane region" description="Helical" evidence="1">
    <location>
        <begin position="102"/>
        <end position="122"/>
    </location>
</feature>
<keyword evidence="1" id="KW-1133">Transmembrane helix</keyword>
<evidence type="ECO:0000259" key="2">
    <source>
        <dbReference type="Pfam" id="PF00892"/>
    </source>
</evidence>
<feature type="transmembrane region" description="Helical" evidence="1">
    <location>
        <begin position="134"/>
        <end position="152"/>
    </location>
</feature>
<evidence type="ECO:0000256" key="1">
    <source>
        <dbReference type="SAM" id="Phobius"/>
    </source>
</evidence>
<accession>K0IBW6</accession>
<dbReference type="KEGG" id="nga:Ngar_c18540"/>
<dbReference type="EMBL" id="CP002408">
    <property type="protein sequence ID" value="AFU58786.1"/>
    <property type="molecule type" value="Genomic_DNA"/>
</dbReference>
<protein>
    <submittedName>
        <fullName evidence="3">Drug/metabolite transporter superfamily protein</fullName>
    </submittedName>
</protein>
<keyword evidence="4" id="KW-1185">Reference proteome</keyword>
<dbReference type="Pfam" id="PF00892">
    <property type="entry name" value="EamA"/>
    <property type="match status" value="2"/>
</dbReference>
<sequence length="273" mass="28729">MEMLATQIQLAPLVIAANSIPLAGAVMLLISFGSEKKKSITVFQSWKYLLPGSVLLATGVFAWYDSVGRVGASKEGLLAGPLETVVILLLARAALSEKLSRLQLAGVMIALAGFFATVMSSGLDALITFGDIEAMLSATAFGSGIIFITKLAKTHSAQAVTGSSLFISGLILAMILWTTQAPAISAQDWMVLLLFSLLPLTAALTYVVGLSRIGASLTSIIGSFSIILTVVFQLALLWQNVEVILPANIPLAVAGGIMGVFGIYLIHRTKKTF</sequence>
<keyword evidence="1" id="KW-0472">Membrane</keyword>
<dbReference type="InterPro" id="IPR037185">
    <property type="entry name" value="EmrE-like"/>
</dbReference>
<organism evidence="3 4">
    <name type="scientific">Nitrososphaera gargensis (strain Ga9.2)</name>
    <dbReference type="NCBI Taxonomy" id="1237085"/>
    <lineage>
        <taxon>Archaea</taxon>
        <taxon>Nitrososphaerota</taxon>
        <taxon>Nitrososphaeria</taxon>
        <taxon>Nitrososphaerales</taxon>
        <taxon>Nitrososphaeraceae</taxon>
        <taxon>Nitrososphaera</taxon>
    </lineage>
</organism>
<dbReference type="GO" id="GO:0016020">
    <property type="term" value="C:membrane"/>
    <property type="evidence" value="ECO:0007669"/>
    <property type="project" value="InterPro"/>
</dbReference>
<dbReference type="AlphaFoldDB" id="K0IBW6"/>
<feature type="transmembrane region" description="Helical" evidence="1">
    <location>
        <begin position="244"/>
        <end position="266"/>
    </location>
</feature>
<dbReference type="SUPFAM" id="SSF103481">
    <property type="entry name" value="Multidrug resistance efflux transporter EmrE"/>
    <property type="match status" value="1"/>
</dbReference>
<name>K0IBW6_NITGG</name>
<feature type="domain" description="EamA" evidence="2">
    <location>
        <begin position="9"/>
        <end position="118"/>
    </location>
</feature>
<feature type="transmembrane region" description="Helical" evidence="1">
    <location>
        <begin position="12"/>
        <end position="33"/>
    </location>
</feature>
<evidence type="ECO:0000313" key="3">
    <source>
        <dbReference type="EMBL" id="AFU58786.1"/>
    </source>
</evidence>
<dbReference type="STRING" id="1237085.Ngar_c18540"/>
<keyword evidence="1" id="KW-0812">Transmembrane</keyword>
<feature type="domain" description="EamA" evidence="2">
    <location>
        <begin position="129"/>
        <end position="255"/>
    </location>
</feature>
<proteinExistence type="predicted"/>
<feature type="transmembrane region" description="Helical" evidence="1">
    <location>
        <begin position="76"/>
        <end position="95"/>
    </location>
</feature>
<feature type="transmembrane region" description="Helical" evidence="1">
    <location>
        <begin position="45"/>
        <end position="64"/>
    </location>
</feature>
<feature type="transmembrane region" description="Helical" evidence="1">
    <location>
        <begin position="220"/>
        <end position="238"/>
    </location>
</feature>